<reference evidence="1 2" key="1">
    <citation type="journal article" date="2017" name="ISME J.">
        <title>Energy and carbon metabolisms in a deep terrestrial subsurface fluid microbial community.</title>
        <authorList>
            <person name="Momper L."/>
            <person name="Jungbluth S.P."/>
            <person name="Lee M.D."/>
            <person name="Amend J.P."/>
        </authorList>
    </citation>
    <scope>NUCLEOTIDE SEQUENCE [LARGE SCALE GENOMIC DNA]</scope>
    <source>
        <strain evidence="1">SURF_17</strain>
    </source>
</reference>
<protein>
    <recommendedName>
        <fullName evidence="3">Glycosyltransferase family 2 protein</fullName>
    </recommendedName>
</protein>
<organism evidence="1 2">
    <name type="scientific">Candidatus Abyssobacteria bacterium SURF_17</name>
    <dbReference type="NCBI Taxonomy" id="2093361"/>
    <lineage>
        <taxon>Bacteria</taxon>
        <taxon>Pseudomonadati</taxon>
        <taxon>Candidatus Hydrogenedentota</taxon>
        <taxon>Candidatus Abyssobacteria</taxon>
    </lineage>
</organism>
<dbReference type="Proteomes" id="UP000285961">
    <property type="component" value="Unassembled WGS sequence"/>
</dbReference>
<accession>A0A419F9A6</accession>
<evidence type="ECO:0000313" key="2">
    <source>
        <dbReference type="Proteomes" id="UP000285961"/>
    </source>
</evidence>
<dbReference type="EMBL" id="QZKI01000005">
    <property type="protein sequence ID" value="RJP75276.1"/>
    <property type="molecule type" value="Genomic_DNA"/>
</dbReference>
<evidence type="ECO:0000313" key="1">
    <source>
        <dbReference type="EMBL" id="RJP75276.1"/>
    </source>
</evidence>
<name>A0A419F9A6_9BACT</name>
<proteinExistence type="predicted"/>
<dbReference type="AlphaFoldDB" id="A0A419F9A6"/>
<evidence type="ECO:0008006" key="3">
    <source>
        <dbReference type="Google" id="ProtNLM"/>
    </source>
</evidence>
<gene>
    <name evidence="1" type="ORF">C4532_00680</name>
</gene>
<comment type="caution">
    <text evidence="1">The sequence shown here is derived from an EMBL/GenBank/DDBJ whole genome shotgun (WGS) entry which is preliminary data.</text>
</comment>
<sequence length="60" mass="6901">MFASLPEKKDAYITVILPPSVPRQFSRSLLKLRRKDFVWEILIVPDSSRQEEARVSDVAA</sequence>